<keyword evidence="10" id="KW-1185">Reference proteome</keyword>
<evidence type="ECO:0000256" key="6">
    <source>
        <dbReference type="PROSITE-ProRule" id="PRU00433"/>
    </source>
</evidence>
<dbReference type="PRINTS" id="PR00607">
    <property type="entry name" value="CYTCHROMECIE"/>
</dbReference>
<dbReference type="InterPro" id="IPR009056">
    <property type="entry name" value="Cyt_c-like_dom"/>
</dbReference>
<sequence length="101" mass="10634">MFSMKKLLIAALVAAGSTVALAEPNMDKYNKACAVCHAAGVAGAPKTNDVAAWEPRMAKGMDALVASVKNGLNAMPPMGMCFDCSDEEYQELITYMSSPAE</sequence>
<evidence type="ECO:0000256" key="7">
    <source>
        <dbReference type="SAM" id="SignalP"/>
    </source>
</evidence>
<proteinExistence type="predicted"/>
<dbReference type="STRING" id="1265313.HRUBRA_00575"/>
<evidence type="ECO:0000256" key="3">
    <source>
        <dbReference type="ARBA" id="ARBA00022723"/>
    </source>
</evidence>
<evidence type="ECO:0000256" key="5">
    <source>
        <dbReference type="ARBA" id="ARBA00023004"/>
    </source>
</evidence>
<protein>
    <submittedName>
        <fullName evidence="9">Cytochrome c5</fullName>
    </submittedName>
</protein>
<dbReference type="SUPFAM" id="SSF46626">
    <property type="entry name" value="Cytochrome c"/>
    <property type="match status" value="1"/>
</dbReference>
<dbReference type="Gene3D" id="1.10.760.10">
    <property type="entry name" value="Cytochrome c-like domain"/>
    <property type="match status" value="1"/>
</dbReference>
<dbReference type="PATRIC" id="fig|1265313.6.peg.570"/>
<evidence type="ECO:0000259" key="8">
    <source>
        <dbReference type="PROSITE" id="PS51007"/>
    </source>
</evidence>
<evidence type="ECO:0000256" key="1">
    <source>
        <dbReference type="ARBA" id="ARBA00022448"/>
    </source>
</evidence>
<dbReference type="AlphaFoldDB" id="A0A095VTN5"/>
<gene>
    <name evidence="9" type="ORF">HRUBRA_00575</name>
</gene>
<dbReference type="EMBL" id="AUVB01000016">
    <property type="protein sequence ID" value="KGE04822.1"/>
    <property type="molecule type" value="Genomic_DNA"/>
</dbReference>
<keyword evidence="5 6" id="KW-0408">Iron</keyword>
<keyword evidence="4" id="KW-0249">Electron transport</keyword>
<evidence type="ECO:0000313" key="10">
    <source>
        <dbReference type="Proteomes" id="UP000029640"/>
    </source>
</evidence>
<dbReference type="eggNOG" id="COG3245">
    <property type="taxonomic scope" value="Bacteria"/>
</dbReference>
<dbReference type="Proteomes" id="UP000029640">
    <property type="component" value="Unassembled WGS sequence"/>
</dbReference>
<dbReference type="InterPro" id="IPR036909">
    <property type="entry name" value="Cyt_c-like_dom_sf"/>
</dbReference>
<dbReference type="HOGENOM" id="CLU_082349_4_1_6"/>
<dbReference type="Pfam" id="PF13442">
    <property type="entry name" value="Cytochrome_CBB3"/>
    <property type="match status" value="1"/>
</dbReference>
<organism evidence="9 10">
    <name type="scientific">Pseudohaliea rubra DSM 19751</name>
    <dbReference type="NCBI Taxonomy" id="1265313"/>
    <lineage>
        <taxon>Bacteria</taxon>
        <taxon>Pseudomonadati</taxon>
        <taxon>Pseudomonadota</taxon>
        <taxon>Gammaproteobacteria</taxon>
        <taxon>Cellvibrionales</taxon>
        <taxon>Halieaceae</taxon>
        <taxon>Pseudohaliea</taxon>
    </lineage>
</organism>
<keyword evidence="7" id="KW-0732">Signal</keyword>
<dbReference type="InterPro" id="IPR002323">
    <property type="entry name" value="Cyt_CIE"/>
</dbReference>
<dbReference type="PANTHER" id="PTHR40942">
    <property type="match status" value="1"/>
</dbReference>
<evidence type="ECO:0000256" key="2">
    <source>
        <dbReference type="ARBA" id="ARBA00022617"/>
    </source>
</evidence>
<dbReference type="PANTHER" id="PTHR40942:SF2">
    <property type="entry name" value="CYTOCHROME-RELATED"/>
    <property type="match status" value="1"/>
</dbReference>
<accession>A0A095VTN5</accession>
<feature type="domain" description="Cytochrome c" evidence="8">
    <location>
        <begin position="11"/>
        <end position="100"/>
    </location>
</feature>
<feature type="signal peptide" evidence="7">
    <location>
        <begin position="1"/>
        <end position="22"/>
    </location>
</feature>
<feature type="chain" id="PRO_5001920082" evidence="7">
    <location>
        <begin position="23"/>
        <end position="101"/>
    </location>
</feature>
<evidence type="ECO:0000256" key="4">
    <source>
        <dbReference type="ARBA" id="ARBA00022982"/>
    </source>
</evidence>
<comment type="caution">
    <text evidence="9">The sequence shown here is derived from an EMBL/GenBank/DDBJ whole genome shotgun (WGS) entry which is preliminary data.</text>
</comment>
<dbReference type="GO" id="GO:0005506">
    <property type="term" value="F:iron ion binding"/>
    <property type="evidence" value="ECO:0007669"/>
    <property type="project" value="InterPro"/>
</dbReference>
<dbReference type="PROSITE" id="PS51007">
    <property type="entry name" value="CYTC"/>
    <property type="match status" value="1"/>
</dbReference>
<dbReference type="GO" id="GO:0020037">
    <property type="term" value="F:heme binding"/>
    <property type="evidence" value="ECO:0007669"/>
    <property type="project" value="InterPro"/>
</dbReference>
<keyword evidence="2 6" id="KW-0349">Heme</keyword>
<reference evidence="9 10" key="1">
    <citation type="journal article" date="2014" name="Genome Announc.">
        <title>Genome Sequence of Gammaproteobacterial Pseudohaliea rubra Type Strain DSM 19751, Isolated from Coastal Seawater of the Mediterranean Sea.</title>
        <authorList>
            <person name="Spring S."/>
            <person name="Fiebig A."/>
            <person name="Riedel T."/>
            <person name="Goker M."/>
            <person name="Klenk H.P."/>
        </authorList>
    </citation>
    <scope>NUCLEOTIDE SEQUENCE [LARGE SCALE GENOMIC DNA]</scope>
    <source>
        <strain evidence="9 10">DSM 19751</strain>
    </source>
</reference>
<keyword evidence="3 6" id="KW-0479">Metal-binding</keyword>
<name>A0A095VTN5_9GAMM</name>
<keyword evidence="1" id="KW-0813">Transport</keyword>
<evidence type="ECO:0000313" key="9">
    <source>
        <dbReference type="EMBL" id="KGE04822.1"/>
    </source>
</evidence>
<dbReference type="GO" id="GO:0009055">
    <property type="term" value="F:electron transfer activity"/>
    <property type="evidence" value="ECO:0007669"/>
    <property type="project" value="InterPro"/>
</dbReference>